<evidence type="ECO:0000313" key="15">
    <source>
        <dbReference type="EMBL" id="PXX93360.1"/>
    </source>
</evidence>
<dbReference type="PANTHER" id="PTHR43294:SF21">
    <property type="entry name" value="CATION TRANSPORTING ATPASE"/>
    <property type="match status" value="1"/>
</dbReference>
<dbReference type="InterPro" id="IPR059000">
    <property type="entry name" value="ATPase_P-type_domA"/>
</dbReference>
<comment type="subcellular location">
    <subcellularLocation>
        <location evidence="1">Cell membrane</location>
        <topology evidence="1">Multi-pass membrane protein</topology>
    </subcellularLocation>
</comment>
<evidence type="ECO:0000256" key="4">
    <source>
        <dbReference type="ARBA" id="ARBA00022553"/>
    </source>
</evidence>
<keyword evidence="11 13" id="KW-0472">Membrane</keyword>
<evidence type="ECO:0000256" key="9">
    <source>
        <dbReference type="ARBA" id="ARBA00022967"/>
    </source>
</evidence>
<feature type="compositionally biased region" description="Polar residues" evidence="12">
    <location>
        <begin position="1"/>
        <end position="14"/>
    </location>
</feature>
<feature type="transmembrane region" description="Helical" evidence="13">
    <location>
        <begin position="260"/>
        <end position="282"/>
    </location>
</feature>
<dbReference type="AlphaFoldDB" id="A0A2V4A303"/>
<dbReference type="InterPro" id="IPR008250">
    <property type="entry name" value="ATPase_P-typ_transduc_dom_A_sf"/>
</dbReference>
<dbReference type="InterPro" id="IPR004014">
    <property type="entry name" value="ATPase_P-typ_cation-transptr_N"/>
</dbReference>
<dbReference type="InterPro" id="IPR023214">
    <property type="entry name" value="HAD_sf"/>
</dbReference>
<dbReference type="PROSITE" id="PS00154">
    <property type="entry name" value="ATPASE_E1_E2"/>
    <property type="match status" value="1"/>
</dbReference>
<keyword evidence="10 13" id="KW-1133">Transmembrane helix</keyword>
<evidence type="ECO:0000313" key="16">
    <source>
        <dbReference type="Proteomes" id="UP000253987"/>
    </source>
</evidence>
<dbReference type="SUPFAM" id="SSF81653">
    <property type="entry name" value="Calcium ATPase, transduction domain A"/>
    <property type="match status" value="1"/>
</dbReference>
<organism evidence="15 16">
    <name type="scientific">Marinobacter vulgaris</name>
    <dbReference type="NCBI Taxonomy" id="1928331"/>
    <lineage>
        <taxon>Bacteria</taxon>
        <taxon>Pseudomonadati</taxon>
        <taxon>Pseudomonadota</taxon>
        <taxon>Gammaproteobacteria</taxon>
        <taxon>Pseudomonadales</taxon>
        <taxon>Marinobacteraceae</taxon>
        <taxon>Marinobacter</taxon>
    </lineage>
</organism>
<dbReference type="SFLD" id="SFLDG00002">
    <property type="entry name" value="C1.7:_P-type_atpase_like"/>
    <property type="match status" value="1"/>
</dbReference>
<comment type="similarity">
    <text evidence="2">Belongs to the cation transport ATPase (P-type) (TC 3.A.3) family. Type IIA subfamily.</text>
</comment>
<proteinExistence type="inferred from homology"/>
<evidence type="ECO:0000256" key="13">
    <source>
        <dbReference type="SAM" id="Phobius"/>
    </source>
</evidence>
<dbReference type="SFLD" id="SFLDS00003">
    <property type="entry name" value="Haloacid_Dehalogenase"/>
    <property type="match status" value="1"/>
</dbReference>
<dbReference type="SUPFAM" id="SSF81660">
    <property type="entry name" value="Metal cation-transporting ATPase, ATP-binding domain N"/>
    <property type="match status" value="1"/>
</dbReference>
<dbReference type="GO" id="GO:0030007">
    <property type="term" value="P:intracellular potassium ion homeostasis"/>
    <property type="evidence" value="ECO:0007669"/>
    <property type="project" value="TreeGrafter"/>
</dbReference>
<name>A0A2V4A303_9GAMM</name>
<dbReference type="SUPFAM" id="SSF56784">
    <property type="entry name" value="HAD-like"/>
    <property type="match status" value="1"/>
</dbReference>
<feature type="transmembrane region" description="Helical" evidence="13">
    <location>
        <begin position="76"/>
        <end position="94"/>
    </location>
</feature>
<dbReference type="NCBIfam" id="TIGR01494">
    <property type="entry name" value="ATPase_P-type"/>
    <property type="match status" value="3"/>
</dbReference>
<dbReference type="PRINTS" id="PR00119">
    <property type="entry name" value="CATATPASE"/>
</dbReference>
<dbReference type="GO" id="GO:0006883">
    <property type="term" value="P:intracellular sodium ion homeostasis"/>
    <property type="evidence" value="ECO:0007669"/>
    <property type="project" value="TreeGrafter"/>
</dbReference>
<evidence type="ECO:0000256" key="8">
    <source>
        <dbReference type="ARBA" id="ARBA00022842"/>
    </source>
</evidence>
<evidence type="ECO:0000256" key="2">
    <source>
        <dbReference type="ARBA" id="ARBA00005675"/>
    </source>
</evidence>
<dbReference type="EMBL" id="QFWX01000001">
    <property type="protein sequence ID" value="PXX93360.1"/>
    <property type="molecule type" value="Genomic_DNA"/>
</dbReference>
<dbReference type="SFLD" id="SFLDF00027">
    <property type="entry name" value="p-type_atpase"/>
    <property type="match status" value="1"/>
</dbReference>
<keyword evidence="8" id="KW-0460">Magnesium</keyword>
<evidence type="ECO:0000256" key="3">
    <source>
        <dbReference type="ARBA" id="ARBA00022475"/>
    </source>
</evidence>
<dbReference type="InterPro" id="IPR023299">
    <property type="entry name" value="ATPase_P-typ_cyto_dom_N"/>
</dbReference>
<keyword evidence="5 13" id="KW-0812">Transmembrane</keyword>
<dbReference type="GO" id="GO:0005391">
    <property type="term" value="F:P-type sodium:potassium-exchanging transporter activity"/>
    <property type="evidence" value="ECO:0007669"/>
    <property type="project" value="TreeGrafter"/>
</dbReference>
<evidence type="ECO:0000256" key="6">
    <source>
        <dbReference type="ARBA" id="ARBA00022741"/>
    </source>
</evidence>
<dbReference type="Gene3D" id="1.20.1110.10">
    <property type="entry name" value="Calcium-transporting ATPase, transmembrane domain"/>
    <property type="match status" value="1"/>
</dbReference>
<comment type="caution">
    <text evidence="15">The sequence shown here is derived from an EMBL/GenBank/DDBJ whole genome shotgun (WGS) entry which is preliminary data.</text>
</comment>
<accession>A0A2V4A303</accession>
<keyword evidence="6" id="KW-0547">Nucleotide-binding</keyword>
<dbReference type="OrthoDB" id="9814270at2"/>
<keyword evidence="4" id="KW-0597">Phosphoprotein</keyword>
<dbReference type="InterPro" id="IPR044492">
    <property type="entry name" value="P_typ_ATPase_HD_dom"/>
</dbReference>
<dbReference type="PRINTS" id="PR00120">
    <property type="entry name" value="HATPASE"/>
</dbReference>
<feature type="region of interest" description="Disordered" evidence="12">
    <location>
        <begin position="1"/>
        <end position="21"/>
    </location>
</feature>
<feature type="transmembrane region" description="Helical" evidence="13">
    <location>
        <begin position="876"/>
        <end position="895"/>
    </location>
</feature>
<evidence type="ECO:0000256" key="10">
    <source>
        <dbReference type="ARBA" id="ARBA00022989"/>
    </source>
</evidence>
<dbReference type="GO" id="GO:0005886">
    <property type="term" value="C:plasma membrane"/>
    <property type="evidence" value="ECO:0007669"/>
    <property type="project" value="UniProtKB-SubCell"/>
</dbReference>
<dbReference type="GO" id="GO:1902600">
    <property type="term" value="P:proton transmembrane transport"/>
    <property type="evidence" value="ECO:0007669"/>
    <property type="project" value="TreeGrafter"/>
</dbReference>
<feature type="transmembrane region" description="Helical" evidence="13">
    <location>
        <begin position="705"/>
        <end position="727"/>
    </location>
</feature>
<dbReference type="FunFam" id="3.40.50.1000:FF:000001">
    <property type="entry name" value="Phospholipid-transporting ATPase IC"/>
    <property type="match status" value="1"/>
</dbReference>
<dbReference type="InterPro" id="IPR006068">
    <property type="entry name" value="ATPase_P-typ_cation-transptr_C"/>
</dbReference>
<dbReference type="Gene3D" id="3.40.50.1000">
    <property type="entry name" value="HAD superfamily/HAD-like"/>
    <property type="match status" value="1"/>
</dbReference>
<feature type="transmembrane region" description="Helical" evidence="13">
    <location>
        <begin position="733"/>
        <end position="753"/>
    </location>
</feature>
<keyword evidence="7" id="KW-0067">ATP-binding</keyword>
<evidence type="ECO:0000256" key="1">
    <source>
        <dbReference type="ARBA" id="ARBA00004651"/>
    </source>
</evidence>
<evidence type="ECO:0000259" key="14">
    <source>
        <dbReference type="SMART" id="SM00831"/>
    </source>
</evidence>
<reference evidence="16" key="1">
    <citation type="submission" date="2018-05" db="EMBL/GenBank/DDBJ databases">
        <authorList>
            <person name="Lu D."/>
        </authorList>
    </citation>
    <scope>NUCLEOTIDE SEQUENCE [LARGE SCALE GENOMIC DNA]</scope>
    <source>
        <strain evidence="16">F01</strain>
    </source>
</reference>
<dbReference type="Proteomes" id="UP000253987">
    <property type="component" value="Unassembled WGS sequence"/>
</dbReference>
<dbReference type="InterPro" id="IPR036412">
    <property type="entry name" value="HAD-like_sf"/>
</dbReference>
<dbReference type="InterPro" id="IPR050510">
    <property type="entry name" value="Cation_transp_ATPase_P-type"/>
</dbReference>
<protein>
    <submittedName>
        <fullName evidence="15">Carbonate dehydratase</fullName>
    </submittedName>
</protein>
<evidence type="ECO:0000256" key="12">
    <source>
        <dbReference type="SAM" id="MobiDB-lite"/>
    </source>
</evidence>
<dbReference type="GO" id="GO:0036376">
    <property type="term" value="P:sodium ion export across plasma membrane"/>
    <property type="evidence" value="ECO:0007669"/>
    <property type="project" value="TreeGrafter"/>
</dbReference>
<dbReference type="Pfam" id="PF00689">
    <property type="entry name" value="Cation_ATPase_C"/>
    <property type="match status" value="1"/>
</dbReference>
<dbReference type="Gene3D" id="3.40.1110.10">
    <property type="entry name" value="Calcium-transporting ATPase, cytoplasmic domain N"/>
    <property type="match status" value="1"/>
</dbReference>
<dbReference type="Pfam" id="PF00690">
    <property type="entry name" value="Cation_ATPase_N"/>
    <property type="match status" value="1"/>
</dbReference>
<evidence type="ECO:0000256" key="11">
    <source>
        <dbReference type="ARBA" id="ARBA00023136"/>
    </source>
</evidence>
<dbReference type="InterPro" id="IPR023298">
    <property type="entry name" value="ATPase_P-typ_TM_dom_sf"/>
</dbReference>
<dbReference type="GO" id="GO:1990573">
    <property type="term" value="P:potassium ion import across plasma membrane"/>
    <property type="evidence" value="ECO:0007669"/>
    <property type="project" value="TreeGrafter"/>
</dbReference>
<evidence type="ECO:0000256" key="5">
    <source>
        <dbReference type="ARBA" id="ARBA00022692"/>
    </source>
</evidence>
<feature type="transmembrane region" description="Helical" evidence="13">
    <location>
        <begin position="773"/>
        <end position="799"/>
    </location>
</feature>
<dbReference type="Pfam" id="PF00122">
    <property type="entry name" value="E1-E2_ATPase"/>
    <property type="match status" value="1"/>
</dbReference>
<gene>
    <name evidence="15" type="ORF">DIT71_00720</name>
</gene>
<dbReference type="InterPro" id="IPR018303">
    <property type="entry name" value="ATPase_P-typ_P_site"/>
</dbReference>
<dbReference type="FunFam" id="3.40.50.1000:FF:000028">
    <property type="entry name" value="Calcium-transporting P-type ATPase, putative"/>
    <property type="match status" value="1"/>
</dbReference>
<dbReference type="GO" id="GO:0005524">
    <property type="term" value="F:ATP binding"/>
    <property type="evidence" value="ECO:0007669"/>
    <property type="project" value="UniProtKB-KW"/>
</dbReference>
<sequence length="919" mass="98353">MSSSEPPQSGSDESSGNRELHWHAMDADKVRSDLSATGPLTAQAVSERLSKFGHNRLPEARRRGPLARLGNQLKNFLIYVLITAAVITALLGHWVDTTVILAVVVIQTLVGFIQEGKAEQALSAIRHMLAPRAIVLRDGGQKKIDAAELVPGDTVLLEPGDRVPADIRLERCHNLKIEEAVLTGESEPVNKTTDVQPADAVLGDQLNMAFSGTMVATGTGRGVVVRTGPETEIGRISGLLQDTATLKTPLLEQIDRFARYLSLIIIVAGVVIFGGGLALSGLPLRELFMAVVGLTVAAIPEGLPAILTITLAIGVRRMASRHAVVRRMPVIETLGAVSVICSDKTGTLTRNEMMVTAAVAAGKRLDIEGEGYEPEGDIRDGSDLADGSALLDELARAAALCNDAHLERHEGTIRVAGDPMEGALKVFAQKAGFDPETDGRQWPRADEVPFDTDNRFMATLNHDHHRHGVVYVKGAPERILEMCTGMVTDSGDTSSLDREAWTAVVSELASEGLRVLALARWPVDPSQNTLAVEDVEEGLELLGLVGLLDPPRQEAIQAIQDCHDAGIRVKMITGDHAMTASAIGARLGLENTTRVITGKELDQLDEKELTQVAGDVDIFARTSPEHKLRLVEALQALHGVVAMTGDGVNDAPALKRADVGIAMGVKGSEAAREAASVVLLDDNFASIAAAVREGRTVYANLKKAIAFMLPINGGESISLITALLLGLSLPISALQILWVNLVGSVILAMTLAFEPAEPGVMKRPPRPRDESLLAGFVVWRVAFVSLLFLIGIFAAWYWAMFRFDNEAMARTLAVNTLVAMEVFYLFAVRYLDTASITLRGVLGTPIVLLAVGAVILLQLLFTYLPLFHQTFGTAPLTVGALVFAGAAGVVVLLVLELETWLRRRWGKGADDSVSSGSGL</sequence>
<dbReference type="PANTHER" id="PTHR43294">
    <property type="entry name" value="SODIUM/POTASSIUM-TRANSPORTING ATPASE SUBUNIT ALPHA"/>
    <property type="match status" value="1"/>
</dbReference>
<keyword evidence="3" id="KW-1003">Cell membrane</keyword>
<evidence type="ECO:0000256" key="7">
    <source>
        <dbReference type="ARBA" id="ARBA00022840"/>
    </source>
</evidence>
<dbReference type="Gene3D" id="2.70.150.10">
    <property type="entry name" value="Calcium-transporting ATPase, cytoplasmic transduction domain A"/>
    <property type="match status" value="1"/>
</dbReference>
<feature type="domain" description="Cation-transporting P-type ATPase N-terminal" evidence="14">
    <location>
        <begin position="21"/>
        <end position="93"/>
    </location>
</feature>
<dbReference type="InterPro" id="IPR001757">
    <property type="entry name" value="P_typ_ATPase"/>
</dbReference>
<keyword evidence="9" id="KW-1278">Translocase</keyword>
<keyword evidence="16" id="KW-1185">Reference proteome</keyword>
<feature type="transmembrane region" description="Helical" evidence="13">
    <location>
        <begin position="288"/>
        <end position="313"/>
    </location>
</feature>
<dbReference type="Pfam" id="PF13246">
    <property type="entry name" value="Cation_ATPase"/>
    <property type="match status" value="1"/>
</dbReference>
<reference evidence="15 16" key="2">
    <citation type="submission" date="2018-06" db="EMBL/GenBank/DDBJ databases">
        <title>Marinobactersediminissp. nov, a moderately halophilic bacterium isolated from marine solar saltern.</title>
        <authorList>
            <person name="Zhang Y."/>
        </authorList>
    </citation>
    <scope>NUCLEOTIDE SEQUENCE [LARGE SCALE GENOMIC DNA]</scope>
    <source>
        <strain evidence="15 16">F01</strain>
    </source>
</reference>
<dbReference type="SUPFAM" id="SSF81665">
    <property type="entry name" value="Calcium ATPase, transmembrane domain M"/>
    <property type="match status" value="1"/>
</dbReference>
<dbReference type="GO" id="GO:0016887">
    <property type="term" value="F:ATP hydrolysis activity"/>
    <property type="evidence" value="ECO:0007669"/>
    <property type="project" value="InterPro"/>
</dbReference>
<dbReference type="FunFam" id="2.70.150.10:FF:000160">
    <property type="entry name" value="Sarcoplasmic/endoplasmic reticulum calcium ATPase 1"/>
    <property type="match status" value="1"/>
</dbReference>
<dbReference type="SMART" id="SM00831">
    <property type="entry name" value="Cation_ATPase_N"/>
    <property type="match status" value="1"/>
</dbReference>
<dbReference type="RefSeq" id="WP_114611288.1">
    <property type="nucleotide sequence ID" value="NZ_QFWX01000001.1"/>
</dbReference>
<feature type="transmembrane region" description="Helical" evidence="13">
    <location>
        <begin position="840"/>
        <end position="864"/>
    </location>
</feature>
<feature type="transmembrane region" description="Helical" evidence="13">
    <location>
        <begin position="811"/>
        <end position="828"/>
    </location>
</feature>